<organism evidence="8 9">
    <name type="scientific">Pinctada imbricata</name>
    <name type="common">Atlantic pearl-oyster</name>
    <name type="synonym">Pinctada martensii</name>
    <dbReference type="NCBI Taxonomy" id="66713"/>
    <lineage>
        <taxon>Eukaryota</taxon>
        <taxon>Metazoa</taxon>
        <taxon>Spiralia</taxon>
        <taxon>Lophotrochozoa</taxon>
        <taxon>Mollusca</taxon>
        <taxon>Bivalvia</taxon>
        <taxon>Autobranchia</taxon>
        <taxon>Pteriomorphia</taxon>
        <taxon>Pterioida</taxon>
        <taxon>Pterioidea</taxon>
        <taxon>Pteriidae</taxon>
        <taxon>Pinctada</taxon>
    </lineage>
</organism>
<comment type="similarity">
    <text evidence="2">Belongs to the MSOX/MTOX family.</text>
</comment>
<dbReference type="GO" id="GO:0008115">
    <property type="term" value="F:sarcosine oxidase activity"/>
    <property type="evidence" value="ECO:0007669"/>
    <property type="project" value="TreeGrafter"/>
</dbReference>
<evidence type="ECO:0000259" key="7">
    <source>
        <dbReference type="Pfam" id="PF01266"/>
    </source>
</evidence>
<evidence type="ECO:0000313" key="9">
    <source>
        <dbReference type="Proteomes" id="UP001186944"/>
    </source>
</evidence>
<dbReference type="Gene3D" id="3.30.9.10">
    <property type="entry name" value="D-Amino Acid Oxidase, subunit A, domain 2"/>
    <property type="match status" value="1"/>
</dbReference>
<keyword evidence="6" id="KW-1133">Transmembrane helix</keyword>
<evidence type="ECO:0000313" key="8">
    <source>
        <dbReference type="EMBL" id="KAK3095011.1"/>
    </source>
</evidence>
<keyword evidence="9" id="KW-1185">Reference proteome</keyword>
<keyword evidence="3" id="KW-0285">Flavoprotein</keyword>
<evidence type="ECO:0000256" key="6">
    <source>
        <dbReference type="SAM" id="Phobius"/>
    </source>
</evidence>
<keyword evidence="6" id="KW-0812">Transmembrane</keyword>
<evidence type="ECO:0000256" key="2">
    <source>
        <dbReference type="ARBA" id="ARBA00010989"/>
    </source>
</evidence>
<evidence type="ECO:0000256" key="5">
    <source>
        <dbReference type="ARBA" id="ARBA00023002"/>
    </source>
</evidence>
<dbReference type="SUPFAM" id="SSF51905">
    <property type="entry name" value="FAD/NAD(P)-binding domain"/>
    <property type="match status" value="1"/>
</dbReference>
<dbReference type="SUPFAM" id="SSF54373">
    <property type="entry name" value="FAD-linked reductases, C-terminal domain"/>
    <property type="match status" value="1"/>
</dbReference>
<evidence type="ECO:0000256" key="3">
    <source>
        <dbReference type="ARBA" id="ARBA00022630"/>
    </source>
</evidence>
<comment type="caution">
    <text evidence="8">The sequence shown here is derived from an EMBL/GenBank/DDBJ whole genome shotgun (WGS) entry which is preliminary data.</text>
</comment>
<comment type="cofactor">
    <cofactor evidence="1">
        <name>FAD</name>
        <dbReference type="ChEBI" id="CHEBI:57692"/>
    </cofactor>
</comment>
<reference evidence="8" key="1">
    <citation type="submission" date="2019-08" db="EMBL/GenBank/DDBJ databases">
        <title>The improved chromosome-level genome for the pearl oyster Pinctada fucata martensii using PacBio sequencing and Hi-C.</title>
        <authorList>
            <person name="Zheng Z."/>
        </authorList>
    </citation>
    <scope>NUCLEOTIDE SEQUENCE</scope>
    <source>
        <strain evidence="8">ZZ-2019</strain>
        <tissue evidence="8">Adductor muscle</tissue>
    </source>
</reference>
<accession>A0AA89BUE2</accession>
<sequence>MAEVRDPERRFYQYIVVGCGGVGSATVYWLSKRVGSDVLGIEQFHIGHDNGGSQDHSRIIRLAYHDDRYTKITPDTYTAWEEVEKESGIQLVYHTGGIKFAKKNELGHVIDQYAEAMSKHGIKYERLTGSQLHEKYPQFETDDSYTALYEEKAGLVDAAMSISVQIQLARAHGASVIDNCPVRRIDKAPNGHIMVYTANGIYQCRRLLVTSGAWINNVLQSIGVHVPIYVTQEQVSYFATPHVKEFTKEKYPIWIYHGSDRDYYGLPSHGNSGSKCGIEMGGVVVTPETRTYIPDPVREKYVTDFLKETIPRSLGPIMYTKTCLYTMPKDRHFVVDHCGKMRPGWDNVIVCNGAGHCFKFSCLLGKILSEMAVDGKTQYDVSNFNIDRPAITQPGWTPEMYSETGGKVPVGAPTSKL</sequence>
<dbReference type="PANTHER" id="PTHR10961:SF7">
    <property type="entry name" value="FAD DEPENDENT OXIDOREDUCTASE DOMAIN-CONTAINING PROTEIN"/>
    <property type="match status" value="1"/>
</dbReference>
<evidence type="ECO:0000256" key="4">
    <source>
        <dbReference type="ARBA" id="ARBA00022827"/>
    </source>
</evidence>
<dbReference type="PANTHER" id="PTHR10961">
    <property type="entry name" value="PEROXISOMAL SARCOSINE OXIDASE"/>
    <property type="match status" value="1"/>
</dbReference>
<dbReference type="Proteomes" id="UP001186944">
    <property type="component" value="Unassembled WGS sequence"/>
</dbReference>
<dbReference type="Gene3D" id="3.50.50.60">
    <property type="entry name" value="FAD/NAD(P)-binding domain"/>
    <property type="match status" value="1"/>
</dbReference>
<name>A0AA89BUE2_PINIB</name>
<feature type="transmembrane region" description="Helical" evidence="6">
    <location>
        <begin position="12"/>
        <end position="31"/>
    </location>
</feature>
<dbReference type="NCBIfam" id="NF008425">
    <property type="entry name" value="PRK11259.1"/>
    <property type="match status" value="1"/>
</dbReference>
<protein>
    <recommendedName>
        <fullName evidence="7">FAD dependent oxidoreductase domain-containing protein</fullName>
    </recommendedName>
</protein>
<evidence type="ECO:0000256" key="1">
    <source>
        <dbReference type="ARBA" id="ARBA00001974"/>
    </source>
</evidence>
<keyword evidence="5" id="KW-0560">Oxidoreductase</keyword>
<dbReference type="EMBL" id="VSWD01000008">
    <property type="protein sequence ID" value="KAK3095011.1"/>
    <property type="molecule type" value="Genomic_DNA"/>
</dbReference>
<dbReference type="InterPro" id="IPR036188">
    <property type="entry name" value="FAD/NAD-bd_sf"/>
</dbReference>
<keyword evidence="6" id="KW-0472">Membrane</keyword>
<dbReference type="Pfam" id="PF01266">
    <property type="entry name" value="DAO"/>
    <property type="match status" value="1"/>
</dbReference>
<proteinExistence type="inferred from homology"/>
<gene>
    <name evidence="8" type="ORF">FSP39_009147</name>
</gene>
<dbReference type="GO" id="GO:0050660">
    <property type="term" value="F:flavin adenine dinucleotide binding"/>
    <property type="evidence" value="ECO:0007669"/>
    <property type="project" value="InterPro"/>
</dbReference>
<dbReference type="AlphaFoldDB" id="A0AA89BUE2"/>
<dbReference type="InterPro" id="IPR006076">
    <property type="entry name" value="FAD-dep_OxRdtase"/>
</dbReference>
<dbReference type="InterPro" id="IPR045170">
    <property type="entry name" value="MTOX"/>
</dbReference>
<keyword evidence="4" id="KW-0274">FAD</keyword>
<feature type="domain" description="FAD dependent oxidoreductase" evidence="7">
    <location>
        <begin position="14"/>
        <end position="371"/>
    </location>
</feature>